<keyword evidence="3" id="KW-1185">Reference proteome</keyword>
<reference evidence="2 3" key="1">
    <citation type="submission" date="2018-11" db="EMBL/GenBank/DDBJ databases">
        <authorList>
            <consortium name="Pathogen Informatics"/>
        </authorList>
    </citation>
    <scope>NUCLEOTIDE SEQUENCE [LARGE SCALE GENOMIC DNA]</scope>
</reference>
<dbReference type="OrthoDB" id="263283at2759"/>
<feature type="compositionally biased region" description="Basic and acidic residues" evidence="1">
    <location>
        <begin position="130"/>
        <end position="141"/>
    </location>
</feature>
<dbReference type="EMBL" id="UYYB01097068">
    <property type="protein sequence ID" value="VDM76468.1"/>
    <property type="molecule type" value="Genomic_DNA"/>
</dbReference>
<gene>
    <name evidence="2" type="ORF">SVUK_LOCUS11466</name>
</gene>
<name>A0A3P7LBH5_STRVU</name>
<proteinExistence type="predicted"/>
<sequence>MAVTILFKSNCCENPIKEFVISGDITQKGYEKKRNLILAKYNKGCSAGRLLIEHNTCHVSVGLNGICLIAGDLNLDVRDEGVGLIMSDGVVEGFFCWSGFPPYVKLLGLGPGQSKGSPGTRAHRQHQRRLTRDEARFHSDSSSDDDDSLVGSLKRKNQPTGKINAGLVVFLSY</sequence>
<feature type="region of interest" description="Disordered" evidence="1">
    <location>
        <begin position="114"/>
        <end position="155"/>
    </location>
</feature>
<protein>
    <submittedName>
        <fullName evidence="2">Uncharacterized protein</fullName>
    </submittedName>
</protein>
<evidence type="ECO:0000313" key="2">
    <source>
        <dbReference type="EMBL" id="VDM76468.1"/>
    </source>
</evidence>
<organism evidence="2 3">
    <name type="scientific">Strongylus vulgaris</name>
    <name type="common">Blood worm</name>
    <dbReference type="NCBI Taxonomy" id="40348"/>
    <lineage>
        <taxon>Eukaryota</taxon>
        <taxon>Metazoa</taxon>
        <taxon>Ecdysozoa</taxon>
        <taxon>Nematoda</taxon>
        <taxon>Chromadorea</taxon>
        <taxon>Rhabditida</taxon>
        <taxon>Rhabditina</taxon>
        <taxon>Rhabditomorpha</taxon>
        <taxon>Strongyloidea</taxon>
        <taxon>Strongylidae</taxon>
        <taxon>Strongylus</taxon>
    </lineage>
</organism>
<evidence type="ECO:0000313" key="3">
    <source>
        <dbReference type="Proteomes" id="UP000270094"/>
    </source>
</evidence>
<dbReference type="Proteomes" id="UP000270094">
    <property type="component" value="Unassembled WGS sequence"/>
</dbReference>
<accession>A0A3P7LBH5</accession>
<evidence type="ECO:0000256" key="1">
    <source>
        <dbReference type="SAM" id="MobiDB-lite"/>
    </source>
</evidence>
<dbReference type="AlphaFoldDB" id="A0A3P7LBH5"/>